<keyword evidence="4" id="KW-1185">Reference proteome</keyword>
<name>A0ABD1IIQ6_SALDI</name>
<gene>
    <name evidence="3" type="ORF">AAHA92_03735</name>
</gene>
<dbReference type="InterPro" id="IPR011065">
    <property type="entry name" value="Kunitz_inhibitor_STI-like_sf"/>
</dbReference>
<dbReference type="Pfam" id="PF00197">
    <property type="entry name" value="Kunitz_legume"/>
    <property type="match status" value="1"/>
</dbReference>
<sequence length="201" mass="21740">MKSSYLSLCLILLSISANALAADEGAAVVDIYGNPVQAGVEYYILPVIRGRGGGLTLASTGNKTCPLDVVQEPQEVDNGLPLTFRPANSSQGVVRVSADQNIRFFAVSVCIQSTMWTLQFNDSISNYIVTTGGVEGNYGRETVQNWFRIDEFDSDYKIVHCPGVCDTCRVVCGDVDVLVQDGIRRLVLNGDGPLKVMLKKA</sequence>
<evidence type="ECO:0000256" key="2">
    <source>
        <dbReference type="SAM" id="SignalP"/>
    </source>
</evidence>
<dbReference type="CDD" id="cd23375">
    <property type="entry name" value="beta-trefoil_STI_VvMLP-like"/>
    <property type="match status" value="1"/>
</dbReference>
<accession>A0ABD1IIQ6</accession>
<evidence type="ECO:0000313" key="4">
    <source>
        <dbReference type="Proteomes" id="UP001567538"/>
    </source>
</evidence>
<feature type="signal peptide" evidence="2">
    <location>
        <begin position="1"/>
        <end position="21"/>
    </location>
</feature>
<evidence type="ECO:0000256" key="1">
    <source>
        <dbReference type="ARBA" id="ARBA00005440"/>
    </source>
</evidence>
<comment type="similarity">
    <text evidence="1">Belongs to the protease inhibitor I3 (leguminous Kunitz-type inhibitor) family.</text>
</comment>
<dbReference type="AlphaFoldDB" id="A0ABD1IIQ6"/>
<dbReference type="PANTHER" id="PTHR33107">
    <property type="entry name" value="KUNITZ TRYPSIN INHIBITOR 2"/>
    <property type="match status" value="1"/>
</dbReference>
<dbReference type="SUPFAM" id="SSF50386">
    <property type="entry name" value="STI-like"/>
    <property type="match status" value="1"/>
</dbReference>
<evidence type="ECO:0000313" key="3">
    <source>
        <dbReference type="EMBL" id="KAL1568362.1"/>
    </source>
</evidence>
<dbReference type="Proteomes" id="UP001567538">
    <property type="component" value="Unassembled WGS sequence"/>
</dbReference>
<keyword evidence="2" id="KW-0732">Signal</keyword>
<dbReference type="EMBL" id="JBEAFC010000002">
    <property type="protein sequence ID" value="KAL1568362.1"/>
    <property type="molecule type" value="Genomic_DNA"/>
</dbReference>
<protein>
    <submittedName>
        <fullName evidence="3">Kunitz trypsin inhibitor 5-like</fullName>
    </submittedName>
</protein>
<comment type="caution">
    <text evidence="3">The sequence shown here is derived from an EMBL/GenBank/DDBJ whole genome shotgun (WGS) entry which is preliminary data.</text>
</comment>
<proteinExistence type="inferred from homology"/>
<dbReference type="Gene3D" id="2.80.10.50">
    <property type="match status" value="1"/>
</dbReference>
<reference evidence="3 4" key="1">
    <citation type="submission" date="2024-06" db="EMBL/GenBank/DDBJ databases">
        <title>A chromosome level genome sequence of Diviner's sage (Salvia divinorum).</title>
        <authorList>
            <person name="Ford S.A."/>
            <person name="Ro D.-K."/>
            <person name="Ness R.W."/>
            <person name="Phillips M.A."/>
        </authorList>
    </citation>
    <scope>NUCLEOTIDE SEQUENCE [LARGE SCALE GENOMIC DNA]</scope>
    <source>
        <strain evidence="3">SAF-2024a</strain>
        <tissue evidence="3">Leaf</tissue>
    </source>
</reference>
<dbReference type="PROSITE" id="PS00283">
    <property type="entry name" value="SOYBEAN_KUNITZ"/>
    <property type="match status" value="1"/>
</dbReference>
<feature type="chain" id="PRO_5044826478" evidence="2">
    <location>
        <begin position="22"/>
        <end position="201"/>
    </location>
</feature>
<dbReference type="PANTHER" id="PTHR33107:SF5">
    <property type="entry name" value="KUNITZ TRYPSIN INHIBITOR 5"/>
    <property type="match status" value="1"/>
</dbReference>
<organism evidence="3 4">
    <name type="scientific">Salvia divinorum</name>
    <name type="common">Maria pastora</name>
    <name type="synonym">Diviner's sage</name>
    <dbReference type="NCBI Taxonomy" id="28513"/>
    <lineage>
        <taxon>Eukaryota</taxon>
        <taxon>Viridiplantae</taxon>
        <taxon>Streptophyta</taxon>
        <taxon>Embryophyta</taxon>
        <taxon>Tracheophyta</taxon>
        <taxon>Spermatophyta</taxon>
        <taxon>Magnoliopsida</taxon>
        <taxon>eudicotyledons</taxon>
        <taxon>Gunneridae</taxon>
        <taxon>Pentapetalae</taxon>
        <taxon>asterids</taxon>
        <taxon>lamiids</taxon>
        <taxon>Lamiales</taxon>
        <taxon>Lamiaceae</taxon>
        <taxon>Nepetoideae</taxon>
        <taxon>Mentheae</taxon>
        <taxon>Salviinae</taxon>
        <taxon>Salvia</taxon>
        <taxon>Salvia subgen. Calosphace</taxon>
    </lineage>
</organism>
<dbReference type="PRINTS" id="PR00291">
    <property type="entry name" value="KUNITZINHBTR"/>
</dbReference>
<dbReference type="SMART" id="SM00452">
    <property type="entry name" value="STI"/>
    <property type="match status" value="1"/>
</dbReference>
<dbReference type="InterPro" id="IPR002160">
    <property type="entry name" value="Prot_inh_Kunz-lg"/>
</dbReference>